<evidence type="ECO:0000256" key="3">
    <source>
        <dbReference type="HAMAP-Rule" id="MF_03046"/>
    </source>
</evidence>
<accession>A0A125RDW5</accession>
<dbReference type="Pfam" id="PF10163">
    <property type="entry name" value="EnY2"/>
    <property type="match status" value="1"/>
</dbReference>
<dbReference type="GO" id="GO:0015031">
    <property type="term" value="P:protein transport"/>
    <property type="evidence" value="ECO:0007669"/>
    <property type="project" value="UniProtKB-KW"/>
</dbReference>
<keyword evidence="2 3" id="KW-0811">Translocation</keyword>
<reference evidence="4 5" key="1">
    <citation type="submission" date="2016-01" db="EMBL/GenBank/DDBJ databases">
        <title>Genome sequence of the yeast Holleya sinecauda.</title>
        <authorList>
            <person name="Dietrich F.S."/>
        </authorList>
    </citation>
    <scope>NUCLEOTIDE SEQUENCE [LARGE SCALE GENOMIC DNA]</scope>
    <source>
        <strain evidence="4 5">ATCC 58844</strain>
    </source>
</reference>
<dbReference type="PANTHER" id="PTHR12514">
    <property type="entry name" value="ENHANCER OF YELLOW 2 TRANSCRIPTION FACTOR"/>
    <property type="match status" value="1"/>
</dbReference>
<evidence type="ECO:0000256" key="1">
    <source>
        <dbReference type="ARBA" id="ARBA00022853"/>
    </source>
</evidence>
<evidence type="ECO:0000256" key="2">
    <source>
        <dbReference type="ARBA" id="ARBA00023010"/>
    </source>
</evidence>
<keyword evidence="3" id="KW-0804">Transcription</keyword>
<dbReference type="AlphaFoldDB" id="A0A125RDW5"/>
<keyword evidence="3" id="KW-0963">Cytoplasm</keyword>
<dbReference type="GO" id="GO:0071819">
    <property type="term" value="C:DUBm complex"/>
    <property type="evidence" value="ECO:0007669"/>
    <property type="project" value="UniProtKB-UniRule"/>
</dbReference>
<proteinExistence type="inferred from homology"/>
<dbReference type="Gene3D" id="1.10.246.140">
    <property type="match status" value="1"/>
</dbReference>
<protein>
    <recommendedName>
        <fullName evidence="3">Transcription and mRNA export factor SUS1</fullName>
    </recommendedName>
</protein>
<keyword evidence="3" id="KW-0805">Transcription regulation</keyword>
<comment type="subunit">
    <text evidence="3">Component of the nuclear pore complex (NPC)-associated TREX-2 complex (transcription and export complex 2), composed of at least SUS1, SAC3, THP1, SEM1, and CDC31. TREX-2 contains 2 SUS1 chains. The TREX-2 complex interacts with the nucleoporin NUP1. Component of the 1.8 MDa SAGA transcription coactivator-HAT complex. SAGA is built of 5 distinct domains with specialized functions. Within the SAGA complex, SUS1, SGF11, SGF73 and UBP8 form an additional subcomplex of SAGA called the DUB module (deubiquitination module). Interacts directly with THP1, SAC3, SGF11, and with the RNA polymerase II.</text>
</comment>
<keyword evidence="3" id="KW-0653">Protein transport</keyword>
<evidence type="ECO:0000313" key="4">
    <source>
        <dbReference type="EMBL" id="AMD18771.1"/>
    </source>
</evidence>
<dbReference type="InterPro" id="IPR018783">
    <property type="entry name" value="TF_ENY2"/>
</dbReference>
<dbReference type="GO" id="GO:0070390">
    <property type="term" value="C:transcription export complex 2"/>
    <property type="evidence" value="ECO:0007669"/>
    <property type="project" value="UniProtKB-UniRule"/>
</dbReference>
<dbReference type="GO" id="GO:0006325">
    <property type="term" value="P:chromatin organization"/>
    <property type="evidence" value="ECO:0007669"/>
    <property type="project" value="UniProtKB-KW"/>
</dbReference>
<dbReference type="STRING" id="45286.A0A125RDW5"/>
<dbReference type="GO" id="GO:0000124">
    <property type="term" value="C:SAGA complex"/>
    <property type="evidence" value="ECO:0007669"/>
    <property type="project" value="UniProtKB-UniRule"/>
</dbReference>
<keyword evidence="3" id="KW-0813">Transport</keyword>
<dbReference type="GO" id="GO:0003713">
    <property type="term" value="F:transcription coactivator activity"/>
    <property type="evidence" value="ECO:0007669"/>
    <property type="project" value="UniProtKB-UniRule"/>
</dbReference>
<dbReference type="GO" id="GO:0006406">
    <property type="term" value="P:mRNA export from nucleus"/>
    <property type="evidence" value="ECO:0007669"/>
    <property type="project" value="UniProtKB-UniRule"/>
</dbReference>
<name>A0A125RDW5_9SACH</name>
<keyword evidence="1 3" id="KW-0156">Chromatin regulator</keyword>
<dbReference type="InterPro" id="IPR038212">
    <property type="entry name" value="TF_EnY2_sf"/>
</dbReference>
<organism evidence="4 5">
    <name type="scientific">Eremothecium sinecaudum</name>
    <dbReference type="NCBI Taxonomy" id="45286"/>
    <lineage>
        <taxon>Eukaryota</taxon>
        <taxon>Fungi</taxon>
        <taxon>Dikarya</taxon>
        <taxon>Ascomycota</taxon>
        <taxon>Saccharomycotina</taxon>
        <taxon>Saccharomycetes</taxon>
        <taxon>Saccharomycetales</taxon>
        <taxon>Saccharomycetaceae</taxon>
        <taxon>Eremothecium</taxon>
    </lineage>
</organism>
<dbReference type="HAMAP" id="MF_03046">
    <property type="entry name" value="ENY2_Sus1"/>
    <property type="match status" value="1"/>
</dbReference>
<dbReference type="OrthoDB" id="6221744at2759"/>
<keyword evidence="3" id="KW-0010">Activator</keyword>
<dbReference type="Proteomes" id="UP000243052">
    <property type="component" value="Chromosome ii"/>
</dbReference>
<dbReference type="GO" id="GO:0005654">
    <property type="term" value="C:nucleoplasm"/>
    <property type="evidence" value="ECO:0007669"/>
    <property type="project" value="UniProtKB-SubCell"/>
</dbReference>
<dbReference type="GO" id="GO:0006368">
    <property type="term" value="P:transcription elongation by RNA polymerase II"/>
    <property type="evidence" value="ECO:0007669"/>
    <property type="project" value="UniProtKB-UniRule"/>
</dbReference>
<dbReference type="GeneID" id="28721935"/>
<dbReference type="GO" id="GO:0000932">
    <property type="term" value="C:P-body"/>
    <property type="evidence" value="ECO:0007669"/>
    <property type="project" value="UniProtKB-SubCell"/>
</dbReference>
<comment type="similarity">
    <text evidence="3">Belongs to the ENY2 family.</text>
</comment>
<dbReference type="RefSeq" id="XP_017985767.1">
    <property type="nucleotide sequence ID" value="XM_018130137.1"/>
</dbReference>
<sequence>MTSSDDDAVELRAQIQQHLVETGNYERISNKLSQSLLDEGWIDLVKKATKEAIEDSTSINFFEILQKVEPEAVKMVSTKTKNEIMQQIKAFLCEIVDT</sequence>
<keyword evidence="5" id="KW-1185">Reference proteome</keyword>
<keyword evidence="3" id="KW-0509">mRNA transport</keyword>
<evidence type="ECO:0000313" key="5">
    <source>
        <dbReference type="Proteomes" id="UP000243052"/>
    </source>
</evidence>
<dbReference type="GO" id="GO:0005643">
    <property type="term" value="C:nuclear pore"/>
    <property type="evidence" value="ECO:0007669"/>
    <property type="project" value="UniProtKB-UniRule"/>
</dbReference>
<gene>
    <name evidence="3" type="primary">SUS1</name>
    <name evidence="4" type="ORF">AW171_hschr2288</name>
</gene>
<comment type="function">
    <text evidence="3">Involved in mRNA export coupled transcription activation by association with both the TREX-2 and the SAGA complexes. At the promoters, SAGA is required for recruitment of the basal transcription machinery. It influences RNA polymerase II transcriptional activity through different activities such as TBP interaction and promoter selectivity, interaction with transcription activators, and chromatin modification through histone acetylation and deubiquitination. Within the SAGA complex, participates to a subcomplex required for deubiquitination of H2B and for the maintenance of steady-state H3 methylation levels. The TREX-2 complex functions in docking export-competent ribonucleoprotein particles (mRNPs) to the nuclear entrance of the nuclear pore complex (nuclear basket). TREX-2 participates in mRNA export and accurate chromatin positioning in the nucleus by tethering genes to the nuclear periphery. May also be involved in cytoplasmic mRNA decay by interaction with components of P-bodies.</text>
</comment>
<dbReference type="EMBL" id="CP014242">
    <property type="protein sequence ID" value="AMD18771.1"/>
    <property type="molecule type" value="Genomic_DNA"/>
</dbReference>
<comment type="subcellular location">
    <subcellularLocation>
        <location evidence="3">Nucleus</location>
        <location evidence="3">Nucleoplasm</location>
    </subcellularLocation>
    <subcellularLocation>
        <location evidence="3">Cytoplasm</location>
        <location evidence="3">P-body</location>
    </subcellularLocation>
</comment>
<keyword evidence="3" id="KW-0539">Nucleus</keyword>